<feature type="transmembrane region" description="Helical" evidence="8">
    <location>
        <begin position="73"/>
        <end position="92"/>
    </location>
</feature>
<dbReference type="PANTHER" id="PTHR30269">
    <property type="entry name" value="TRANSMEMBRANE PROTEIN YFCA"/>
    <property type="match status" value="1"/>
</dbReference>
<accession>A0A1A7P1E6</accession>
<evidence type="ECO:0000256" key="7">
    <source>
        <dbReference type="ARBA" id="ARBA00023136"/>
    </source>
</evidence>
<reference evidence="10 12" key="2">
    <citation type="submission" date="2018-06" db="EMBL/GenBank/DDBJ databases">
        <authorList>
            <consortium name="Pathogen Informatics"/>
            <person name="Doyle S."/>
        </authorList>
    </citation>
    <scope>NUCLEOTIDE SEQUENCE [LARGE SCALE GENOMIC DNA]</scope>
    <source>
        <strain evidence="10 12">NCTC11413</strain>
    </source>
</reference>
<keyword evidence="5 8" id="KW-0812">Transmembrane</keyword>
<evidence type="ECO:0000256" key="6">
    <source>
        <dbReference type="ARBA" id="ARBA00022989"/>
    </source>
</evidence>
<keyword evidence="3" id="KW-0813">Transport</keyword>
<gene>
    <name evidence="10" type="ORF">NCTC11413_01503</name>
    <name evidence="9" type="ORF">QV03_08515</name>
</gene>
<feature type="transmembrane region" description="Helical" evidence="8">
    <location>
        <begin position="43"/>
        <end position="61"/>
    </location>
</feature>
<evidence type="ECO:0000256" key="4">
    <source>
        <dbReference type="ARBA" id="ARBA00022475"/>
    </source>
</evidence>
<dbReference type="InterPro" id="IPR052017">
    <property type="entry name" value="TSUP"/>
</dbReference>
<comment type="subcellular location">
    <subcellularLocation>
        <location evidence="1 8">Cell membrane</location>
        <topology evidence="1 8">Multi-pass membrane protein</topology>
    </subcellularLocation>
</comment>
<dbReference type="Pfam" id="PF01925">
    <property type="entry name" value="TauE"/>
    <property type="match status" value="1"/>
</dbReference>
<evidence type="ECO:0000256" key="8">
    <source>
        <dbReference type="RuleBase" id="RU363041"/>
    </source>
</evidence>
<dbReference type="RefSeq" id="WP_018346315.1">
    <property type="nucleotide sequence ID" value="NZ_JTJN01000030.1"/>
</dbReference>
<evidence type="ECO:0000313" key="9">
    <source>
        <dbReference type="EMBL" id="OBW97848.1"/>
    </source>
</evidence>
<reference evidence="9 11" key="1">
    <citation type="submission" date="2014-11" db="EMBL/GenBank/DDBJ databases">
        <title>Pan-genome of Gallibacterium spp.</title>
        <authorList>
            <person name="Kudirkiene E."/>
            <person name="Bojesen A.M."/>
        </authorList>
    </citation>
    <scope>NUCLEOTIDE SEQUENCE [LARGE SCALE GENOMIC DNA]</scope>
    <source>
        <strain evidence="9 11">F 279</strain>
    </source>
</reference>
<dbReference type="Proteomes" id="UP000092643">
    <property type="component" value="Unassembled WGS sequence"/>
</dbReference>
<feature type="transmembrane region" description="Helical" evidence="8">
    <location>
        <begin position="196"/>
        <end position="215"/>
    </location>
</feature>
<dbReference type="OrthoDB" id="8421744at2"/>
<protein>
    <recommendedName>
        <fullName evidence="8">Probable membrane transporter protein</fullName>
    </recommendedName>
</protein>
<comment type="similarity">
    <text evidence="2 8">Belongs to the 4-toluene sulfonate uptake permease (TSUP) (TC 2.A.102) family.</text>
</comment>
<dbReference type="Proteomes" id="UP000254232">
    <property type="component" value="Unassembled WGS sequence"/>
</dbReference>
<feature type="transmembrane region" description="Helical" evidence="8">
    <location>
        <begin position="227"/>
        <end position="246"/>
    </location>
</feature>
<dbReference type="PANTHER" id="PTHR30269:SF37">
    <property type="entry name" value="MEMBRANE TRANSPORTER PROTEIN"/>
    <property type="match status" value="1"/>
</dbReference>
<dbReference type="EMBL" id="UGGZ01000001">
    <property type="protein sequence ID" value="STO38374.1"/>
    <property type="molecule type" value="Genomic_DNA"/>
</dbReference>
<evidence type="ECO:0000313" key="10">
    <source>
        <dbReference type="EMBL" id="STO38374.1"/>
    </source>
</evidence>
<dbReference type="EMBL" id="JTJO01000038">
    <property type="protein sequence ID" value="OBW97848.1"/>
    <property type="molecule type" value="Genomic_DNA"/>
</dbReference>
<keyword evidence="6 8" id="KW-1133">Transmembrane helix</keyword>
<dbReference type="GO" id="GO:0005886">
    <property type="term" value="C:plasma membrane"/>
    <property type="evidence" value="ECO:0007669"/>
    <property type="project" value="UniProtKB-SubCell"/>
</dbReference>
<feature type="transmembrane region" description="Helical" evidence="8">
    <location>
        <begin position="98"/>
        <end position="121"/>
    </location>
</feature>
<feature type="transmembrane region" description="Helical" evidence="8">
    <location>
        <begin position="166"/>
        <end position="184"/>
    </location>
</feature>
<organism evidence="9 11">
    <name type="scientific">Gallibacterium anatis</name>
    <dbReference type="NCBI Taxonomy" id="750"/>
    <lineage>
        <taxon>Bacteria</taxon>
        <taxon>Pseudomonadati</taxon>
        <taxon>Pseudomonadota</taxon>
        <taxon>Gammaproteobacteria</taxon>
        <taxon>Pasteurellales</taxon>
        <taxon>Pasteurellaceae</taxon>
        <taxon>Gallibacterium</taxon>
    </lineage>
</organism>
<proteinExistence type="inferred from homology"/>
<evidence type="ECO:0000313" key="12">
    <source>
        <dbReference type="Proteomes" id="UP000254232"/>
    </source>
</evidence>
<evidence type="ECO:0000256" key="3">
    <source>
        <dbReference type="ARBA" id="ARBA00022448"/>
    </source>
</evidence>
<name>A0A1A7P1E6_9PAST</name>
<dbReference type="PATRIC" id="fig|750.21.peg.1260"/>
<dbReference type="InterPro" id="IPR002781">
    <property type="entry name" value="TM_pro_TauE-like"/>
</dbReference>
<evidence type="ECO:0000313" key="11">
    <source>
        <dbReference type="Proteomes" id="UP000092643"/>
    </source>
</evidence>
<dbReference type="AlphaFoldDB" id="A0A1A7P1E6"/>
<keyword evidence="4 8" id="KW-1003">Cell membrane</keyword>
<dbReference type="GeneID" id="77264373"/>
<evidence type="ECO:0000256" key="2">
    <source>
        <dbReference type="ARBA" id="ARBA00009142"/>
    </source>
</evidence>
<evidence type="ECO:0000256" key="1">
    <source>
        <dbReference type="ARBA" id="ARBA00004651"/>
    </source>
</evidence>
<keyword evidence="7 8" id="KW-0472">Membrane</keyword>
<sequence>MDINVLLILSCIIFLGSFTQGLTGFGLALVSVPLLSMCLDVKLAIPIAGIFGWLVTFPIVWKMRKNIKWKITLILFVGSLPGSLLGANLLKYLPSEVILISMGIILVVSSLYSLFSTVSLIKKESYPISLLMGFLSGSMGASVGEAGPPVIAYTSMMPWTNDETKATLVSFFMLQMIGAIIGFWNKDLLTGEVFSHIVSMFPAFIIGLLLGLFGYQLMHKYNINYHKIIYCFLIVIGSILISQNLVKI</sequence>
<evidence type="ECO:0000256" key="5">
    <source>
        <dbReference type="ARBA" id="ARBA00022692"/>
    </source>
</evidence>